<organism evidence="1 2">
    <name type="scientific">Salimicrobium flavidum</name>
    <dbReference type="NCBI Taxonomy" id="570947"/>
    <lineage>
        <taxon>Bacteria</taxon>
        <taxon>Bacillati</taxon>
        <taxon>Bacillota</taxon>
        <taxon>Bacilli</taxon>
        <taxon>Bacillales</taxon>
        <taxon>Bacillaceae</taxon>
        <taxon>Salimicrobium</taxon>
    </lineage>
</organism>
<dbReference type="AlphaFoldDB" id="A0A1N7KYE5"/>
<keyword evidence="2" id="KW-1185">Reference proteome</keyword>
<gene>
    <name evidence="1" type="ORF">SAMN05421687_1234</name>
</gene>
<protein>
    <submittedName>
        <fullName evidence="1">Uncharacterized protein</fullName>
    </submittedName>
</protein>
<dbReference type="Proteomes" id="UP000187608">
    <property type="component" value="Unassembled WGS sequence"/>
</dbReference>
<proteinExistence type="predicted"/>
<evidence type="ECO:0000313" key="1">
    <source>
        <dbReference type="EMBL" id="SIS66430.1"/>
    </source>
</evidence>
<reference evidence="2" key="1">
    <citation type="submission" date="2017-01" db="EMBL/GenBank/DDBJ databases">
        <authorList>
            <person name="Varghese N."/>
            <person name="Submissions S."/>
        </authorList>
    </citation>
    <scope>NUCLEOTIDE SEQUENCE [LARGE SCALE GENOMIC DNA]</scope>
    <source>
        <strain evidence="2">DSM 23127</strain>
    </source>
</reference>
<sequence>MLAEATGWIAAHSTNTVAFGIDARKLEQLADTHGMETEHLDYTDVDEVKKTDHNRSRRIRFYRFGRSMDPQYFTSRNLNNQSHYT</sequence>
<name>A0A1N7KYE5_9BACI</name>
<dbReference type="EMBL" id="FTOC01000023">
    <property type="protein sequence ID" value="SIS66430.1"/>
    <property type="molecule type" value="Genomic_DNA"/>
</dbReference>
<evidence type="ECO:0000313" key="2">
    <source>
        <dbReference type="Proteomes" id="UP000187608"/>
    </source>
</evidence>
<accession>A0A1N7KYE5</accession>